<dbReference type="GO" id="GO:0030976">
    <property type="term" value="F:thiamine pyrophosphate binding"/>
    <property type="evidence" value="ECO:0007669"/>
    <property type="project" value="InterPro"/>
</dbReference>
<sequence>MALVDGGDLVARCLKQEGVDVIFTLCGGHVQAIYDACIDENIKVIDVRHEQAAGHAAEGWSRATRKCGVAVVTAGPGVTDVVTAVANA</sequence>
<dbReference type="AlphaFoldDB" id="X0Y116"/>
<dbReference type="CDD" id="cd07035">
    <property type="entry name" value="TPP_PYR_POX_like"/>
    <property type="match status" value="1"/>
</dbReference>
<evidence type="ECO:0000313" key="4">
    <source>
        <dbReference type="EMBL" id="GAG49400.1"/>
    </source>
</evidence>
<dbReference type="GO" id="GO:0009099">
    <property type="term" value="P:L-valine biosynthetic process"/>
    <property type="evidence" value="ECO:0007669"/>
    <property type="project" value="TreeGrafter"/>
</dbReference>
<feature type="domain" description="Thiamine pyrophosphate enzyme N-terminal TPP-binding" evidence="3">
    <location>
        <begin position="5"/>
        <end position="88"/>
    </location>
</feature>
<name>X0Y116_9ZZZZ</name>
<evidence type="ECO:0000256" key="1">
    <source>
        <dbReference type="ARBA" id="ARBA00001964"/>
    </source>
</evidence>
<dbReference type="GO" id="GO:0009097">
    <property type="term" value="P:isoleucine biosynthetic process"/>
    <property type="evidence" value="ECO:0007669"/>
    <property type="project" value="TreeGrafter"/>
</dbReference>
<dbReference type="GO" id="GO:0003984">
    <property type="term" value="F:acetolactate synthase activity"/>
    <property type="evidence" value="ECO:0007669"/>
    <property type="project" value="TreeGrafter"/>
</dbReference>
<evidence type="ECO:0000259" key="3">
    <source>
        <dbReference type="Pfam" id="PF02776"/>
    </source>
</evidence>
<dbReference type="Gene3D" id="3.40.50.970">
    <property type="match status" value="1"/>
</dbReference>
<protein>
    <recommendedName>
        <fullName evidence="3">Thiamine pyrophosphate enzyme N-terminal TPP-binding domain-containing protein</fullName>
    </recommendedName>
</protein>
<dbReference type="GO" id="GO:0050660">
    <property type="term" value="F:flavin adenine dinucleotide binding"/>
    <property type="evidence" value="ECO:0007669"/>
    <property type="project" value="TreeGrafter"/>
</dbReference>
<dbReference type="GO" id="GO:0005948">
    <property type="term" value="C:acetolactate synthase complex"/>
    <property type="evidence" value="ECO:0007669"/>
    <property type="project" value="TreeGrafter"/>
</dbReference>
<dbReference type="Pfam" id="PF02776">
    <property type="entry name" value="TPP_enzyme_N"/>
    <property type="match status" value="1"/>
</dbReference>
<dbReference type="PANTHER" id="PTHR18968:SF166">
    <property type="entry name" value="2-HYDROXYACYL-COA LYASE 2"/>
    <property type="match status" value="1"/>
</dbReference>
<comment type="similarity">
    <text evidence="2">Belongs to the TPP enzyme family.</text>
</comment>
<reference evidence="4" key="1">
    <citation type="journal article" date="2014" name="Front. Microbiol.">
        <title>High frequency of phylogenetically diverse reductive dehalogenase-homologous genes in deep subseafloor sedimentary metagenomes.</title>
        <authorList>
            <person name="Kawai M."/>
            <person name="Futagami T."/>
            <person name="Toyoda A."/>
            <person name="Takaki Y."/>
            <person name="Nishi S."/>
            <person name="Hori S."/>
            <person name="Arai W."/>
            <person name="Tsubouchi T."/>
            <person name="Morono Y."/>
            <person name="Uchiyama I."/>
            <person name="Ito T."/>
            <person name="Fujiyama A."/>
            <person name="Inagaki F."/>
            <person name="Takami H."/>
        </authorList>
    </citation>
    <scope>NUCLEOTIDE SEQUENCE</scope>
    <source>
        <strain evidence="4">Expedition CK06-06</strain>
    </source>
</reference>
<gene>
    <name evidence="4" type="ORF">S01H1_77187</name>
</gene>
<evidence type="ECO:0000256" key="2">
    <source>
        <dbReference type="ARBA" id="ARBA00007812"/>
    </source>
</evidence>
<comment type="cofactor">
    <cofactor evidence="1">
        <name>thiamine diphosphate</name>
        <dbReference type="ChEBI" id="CHEBI:58937"/>
    </cofactor>
</comment>
<dbReference type="PANTHER" id="PTHR18968">
    <property type="entry name" value="THIAMINE PYROPHOSPHATE ENZYMES"/>
    <property type="match status" value="1"/>
</dbReference>
<dbReference type="InterPro" id="IPR012001">
    <property type="entry name" value="Thiamin_PyroP_enz_TPP-bd_dom"/>
</dbReference>
<dbReference type="SUPFAM" id="SSF52518">
    <property type="entry name" value="Thiamin diphosphate-binding fold (THDP-binding)"/>
    <property type="match status" value="1"/>
</dbReference>
<dbReference type="InterPro" id="IPR029061">
    <property type="entry name" value="THDP-binding"/>
</dbReference>
<proteinExistence type="inferred from homology"/>
<feature type="non-terminal residue" evidence="4">
    <location>
        <position position="88"/>
    </location>
</feature>
<dbReference type="InterPro" id="IPR045229">
    <property type="entry name" value="TPP_enz"/>
</dbReference>
<dbReference type="EMBL" id="BARS01051863">
    <property type="protein sequence ID" value="GAG49400.1"/>
    <property type="molecule type" value="Genomic_DNA"/>
</dbReference>
<accession>X0Y116</accession>
<comment type="caution">
    <text evidence="4">The sequence shown here is derived from an EMBL/GenBank/DDBJ whole genome shotgun (WGS) entry which is preliminary data.</text>
</comment>
<organism evidence="4">
    <name type="scientific">marine sediment metagenome</name>
    <dbReference type="NCBI Taxonomy" id="412755"/>
    <lineage>
        <taxon>unclassified sequences</taxon>
        <taxon>metagenomes</taxon>
        <taxon>ecological metagenomes</taxon>
    </lineage>
</organism>